<dbReference type="InterPro" id="IPR011008">
    <property type="entry name" value="Dimeric_a/b-barrel"/>
</dbReference>
<protein>
    <recommendedName>
        <fullName evidence="1">Transcription regulator AsnC/Lrp ligand binding domain-containing protein</fullName>
    </recommendedName>
</protein>
<accession>A0A344UVD6</accession>
<gene>
    <name evidence="2" type="ORF">JS278_02082</name>
</gene>
<evidence type="ECO:0000259" key="1">
    <source>
        <dbReference type="Pfam" id="PF01037"/>
    </source>
</evidence>
<proteinExistence type="predicted"/>
<organism evidence="2 3">
    <name type="scientific">Acidipropionibacterium virtanenii</name>
    <dbReference type="NCBI Taxonomy" id="2057246"/>
    <lineage>
        <taxon>Bacteria</taxon>
        <taxon>Bacillati</taxon>
        <taxon>Actinomycetota</taxon>
        <taxon>Actinomycetes</taxon>
        <taxon>Propionibacteriales</taxon>
        <taxon>Propionibacteriaceae</taxon>
        <taxon>Acidipropionibacterium</taxon>
    </lineage>
</organism>
<dbReference type="InterPro" id="IPR019887">
    <property type="entry name" value="Tscrpt_reg_AsnC/Lrp_C"/>
</dbReference>
<dbReference type="PANTHER" id="PTHR43413">
    <property type="entry name" value="TRANSCRIPTIONAL REGULATOR, ASNC FAMILY"/>
    <property type="match status" value="1"/>
</dbReference>
<keyword evidence="3" id="KW-1185">Reference proteome</keyword>
<dbReference type="OrthoDB" id="70544at2"/>
<reference evidence="2 3" key="1">
    <citation type="submission" date="2017-12" db="EMBL/GenBank/DDBJ databases">
        <title>The whole genome sequence of the Acidipropionibacterium virtanenii sp. nov. type strain JS278.</title>
        <authorList>
            <person name="Laine P."/>
            <person name="Deptula P."/>
            <person name="Varmanen P."/>
            <person name="Auvinen P."/>
        </authorList>
    </citation>
    <scope>NUCLEOTIDE SEQUENCE [LARGE SCALE GENOMIC DNA]</scope>
    <source>
        <strain evidence="2 3">JS278</strain>
    </source>
</reference>
<dbReference type="Pfam" id="PF01037">
    <property type="entry name" value="AsnC_trans_reg"/>
    <property type="match status" value="1"/>
</dbReference>
<name>A0A344UVD6_9ACTN</name>
<sequence>MFNAIVLIQASSSRIPEVAQEVLALPGVSEVYSTAGHVDLIAMVRASSMEEVAEIIADRINKVEGVVDTDTHIALRTYSEHDLEAMFSIGD</sequence>
<dbReference type="PANTHER" id="PTHR43413:SF4">
    <property type="entry name" value="HTH-TYPE TRANSCRIPTIONAL REGULATOR LYSM"/>
    <property type="match status" value="1"/>
</dbReference>
<dbReference type="AlphaFoldDB" id="A0A344UVD6"/>
<evidence type="ECO:0000313" key="3">
    <source>
        <dbReference type="Proteomes" id="UP000251995"/>
    </source>
</evidence>
<dbReference type="InterPro" id="IPR050684">
    <property type="entry name" value="HTH-Siroheme_Decarb"/>
</dbReference>
<dbReference type="SUPFAM" id="SSF54909">
    <property type="entry name" value="Dimeric alpha+beta barrel"/>
    <property type="match status" value="1"/>
</dbReference>
<feature type="domain" description="Transcription regulator AsnC/Lrp ligand binding" evidence="1">
    <location>
        <begin position="6"/>
        <end position="77"/>
    </location>
</feature>
<dbReference type="Gene3D" id="3.30.70.920">
    <property type="match status" value="1"/>
</dbReference>
<dbReference type="KEGG" id="acij:JS278_02082"/>
<evidence type="ECO:0000313" key="2">
    <source>
        <dbReference type="EMBL" id="AXE39234.1"/>
    </source>
</evidence>
<dbReference type="RefSeq" id="WP_114045142.1">
    <property type="nucleotide sequence ID" value="NZ_CP025198.1"/>
</dbReference>
<dbReference type="EMBL" id="CP025198">
    <property type="protein sequence ID" value="AXE39234.1"/>
    <property type="molecule type" value="Genomic_DNA"/>
</dbReference>
<dbReference type="Proteomes" id="UP000251995">
    <property type="component" value="Chromosome"/>
</dbReference>